<evidence type="ECO:0000256" key="7">
    <source>
        <dbReference type="SAM" id="Phobius"/>
    </source>
</evidence>
<feature type="transmembrane region" description="Helical" evidence="7">
    <location>
        <begin position="560"/>
        <end position="583"/>
    </location>
</feature>
<evidence type="ECO:0000256" key="1">
    <source>
        <dbReference type="ARBA" id="ARBA00004141"/>
    </source>
</evidence>
<evidence type="ECO:0000256" key="6">
    <source>
        <dbReference type="ARBA" id="ARBA00023136"/>
    </source>
</evidence>
<keyword evidence="4" id="KW-0067">ATP-binding</keyword>
<dbReference type="GO" id="GO:0005524">
    <property type="term" value="F:ATP binding"/>
    <property type="evidence" value="ECO:0007669"/>
    <property type="project" value="UniProtKB-KW"/>
</dbReference>
<dbReference type="GO" id="GO:0140359">
    <property type="term" value="F:ABC-type transporter activity"/>
    <property type="evidence" value="ECO:0007669"/>
    <property type="project" value="InterPro"/>
</dbReference>
<keyword evidence="5 7" id="KW-1133">Transmembrane helix</keyword>
<name>A0A9P0EIS0_NEZVI</name>
<dbReference type="OrthoDB" id="8061355at2759"/>
<comment type="subcellular location">
    <subcellularLocation>
        <location evidence="1">Membrane</location>
        <topology evidence="1">Multi-pass membrane protein</topology>
    </subcellularLocation>
</comment>
<feature type="transmembrane region" description="Helical" evidence="7">
    <location>
        <begin position="485"/>
        <end position="507"/>
    </location>
</feature>
<dbReference type="SUPFAM" id="SSF52540">
    <property type="entry name" value="P-loop containing nucleoside triphosphate hydrolases"/>
    <property type="match status" value="1"/>
</dbReference>
<dbReference type="Gene3D" id="3.40.50.300">
    <property type="entry name" value="P-loop containing nucleotide triphosphate hydrolases"/>
    <property type="match status" value="1"/>
</dbReference>
<dbReference type="InterPro" id="IPR027417">
    <property type="entry name" value="P-loop_NTPase"/>
</dbReference>
<dbReference type="InterPro" id="IPR003439">
    <property type="entry name" value="ABC_transporter-like_ATP-bd"/>
</dbReference>
<protein>
    <recommendedName>
        <fullName evidence="8">ABC transporter domain-containing protein</fullName>
    </recommendedName>
</protein>
<organism evidence="9 10">
    <name type="scientific">Nezara viridula</name>
    <name type="common">Southern green stink bug</name>
    <name type="synonym">Cimex viridulus</name>
    <dbReference type="NCBI Taxonomy" id="85310"/>
    <lineage>
        <taxon>Eukaryota</taxon>
        <taxon>Metazoa</taxon>
        <taxon>Ecdysozoa</taxon>
        <taxon>Arthropoda</taxon>
        <taxon>Hexapoda</taxon>
        <taxon>Insecta</taxon>
        <taxon>Pterygota</taxon>
        <taxon>Neoptera</taxon>
        <taxon>Paraneoptera</taxon>
        <taxon>Hemiptera</taxon>
        <taxon>Heteroptera</taxon>
        <taxon>Panheteroptera</taxon>
        <taxon>Pentatomomorpha</taxon>
        <taxon>Pentatomoidea</taxon>
        <taxon>Pentatomidae</taxon>
        <taxon>Pentatominae</taxon>
        <taxon>Nezara</taxon>
    </lineage>
</organism>
<dbReference type="AlphaFoldDB" id="A0A9P0EIS0"/>
<feature type="domain" description="ABC transporter" evidence="8">
    <location>
        <begin position="7"/>
        <end position="229"/>
    </location>
</feature>
<dbReference type="Pfam" id="PF12698">
    <property type="entry name" value="ABC2_membrane_3"/>
    <property type="match status" value="1"/>
</dbReference>
<dbReference type="PANTHER" id="PTHR43038">
    <property type="entry name" value="ATP-BINDING CASSETTE, SUB-FAMILY H, MEMBER 1"/>
    <property type="match status" value="1"/>
</dbReference>
<dbReference type="PROSITE" id="PS00211">
    <property type="entry name" value="ABC_TRANSPORTER_1"/>
    <property type="match status" value="1"/>
</dbReference>
<sequence>MESNNMVEIRAAHKRFGSNLPLLNGLNMTVKKGHIYGLLGPSGCGKTTLLSCIVGRKLLDSGSIELGVFRKSDIGYMPQDTALFMDFKIIEIFHFYGTLFALPNSIIKKRADKLSKMLELPPEYRFINTLSGGQQRRLSFAVALLHDPQLLILDEPTVGVDPVLCHSMWEYLIHLAVVETKTIIITTHYIEEAKQSNMIGLMREGVLLIEAPPLDLIRGQGCSSLEEAFLELSRKQHEASNGDEHKLGMLNYNKPKPIKAKPPFPAGEVFNFSRFLAQLWKNIRWTQRNIPILLFTLLLPAIQAYLFCESFGKDPRNIVVGLVSNELYSIKDSCDDLVNNVTYSHLLECNVPVSFSCLFLKELTNKMGIEVYSNLIEAKEAVSKNEIWGVMELHRNFSNAVEVRINEGIQSDDDIIEKSSVSVWMDMSNYIVAHIIKKNLLKCMTNFVKDIVQTCGAPRKIGDIPVKLNDAIFGSNDPVFAHSSAAAFICSFVFYFTMVFTSGAIKVETLAGLIERSMVSGMTRFEIVAAHLIVQFCMMTMQSMLMMVVMFVIYDNPLHGNITLIISMVALVAIVGISFGFLLAEMFEEEKLISYAGIGITMCIFLINGCVWPMEGAHEYIKMIHIVAPIVPAVAGFNIMATKGFGLENMQVVAGFISCFVWITILSGLTHYFAKKKK</sequence>
<evidence type="ECO:0000256" key="3">
    <source>
        <dbReference type="ARBA" id="ARBA00022741"/>
    </source>
</evidence>
<feature type="transmembrane region" description="Helical" evidence="7">
    <location>
        <begin position="528"/>
        <end position="554"/>
    </location>
</feature>
<evidence type="ECO:0000313" key="9">
    <source>
        <dbReference type="EMBL" id="CAH1395211.1"/>
    </source>
</evidence>
<keyword evidence="2 7" id="KW-0812">Transmembrane</keyword>
<dbReference type="InterPro" id="IPR013525">
    <property type="entry name" value="ABC2_TM"/>
</dbReference>
<feature type="transmembrane region" description="Helical" evidence="7">
    <location>
        <begin position="620"/>
        <end position="640"/>
    </location>
</feature>
<dbReference type="InterPro" id="IPR017871">
    <property type="entry name" value="ABC_transporter-like_CS"/>
</dbReference>
<dbReference type="Proteomes" id="UP001152798">
    <property type="component" value="Chromosome 3"/>
</dbReference>
<evidence type="ECO:0000313" key="10">
    <source>
        <dbReference type="Proteomes" id="UP001152798"/>
    </source>
</evidence>
<reference evidence="9" key="1">
    <citation type="submission" date="2022-01" db="EMBL/GenBank/DDBJ databases">
        <authorList>
            <person name="King R."/>
        </authorList>
    </citation>
    <scope>NUCLEOTIDE SEQUENCE</scope>
</reference>
<dbReference type="GO" id="GO:0016020">
    <property type="term" value="C:membrane"/>
    <property type="evidence" value="ECO:0007669"/>
    <property type="project" value="UniProtKB-SubCell"/>
</dbReference>
<feature type="transmembrane region" description="Helical" evidence="7">
    <location>
        <begin position="290"/>
        <end position="307"/>
    </location>
</feature>
<evidence type="ECO:0000256" key="2">
    <source>
        <dbReference type="ARBA" id="ARBA00022692"/>
    </source>
</evidence>
<dbReference type="PROSITE" id="PS50893">
    <property type="entry name" value="ABC_TRANSPORTER_2"/>
    <property type="match status" value="1"/>
</dbReference>
<dbReference type="Pfam" id="PF00005">
    <property type="entry name" value="ABC_tran"/>
    <property type="match status" value="1"/>
</dbReference>
<dbReference type="GO" id="GO:0016887">
    <property type="term" value="F:ATP hydrolysis activity"/>
    <property type="evidence" value="ECO:0007669"/>
    <property type="project" value="InterPro"/>
</dbReference>
<evidence type="ECO:0000256" key="5">
    <source>
        <dbReference type="ARBA" id="ARBA00022989"/>
    </source>
</evidence>
<keyword evidence="3" id="KW-0547">Nucleotide-binding</keyword>
<proteinExistence type="predicted"/>
<accession>A0A9P0EIS0</accession>
<keyword evidence="6 7" id="KW-0472">Membrane</keyword>
<feature type="transmembrane region" description="Helical" evidence="7">
    <location>
        <begin position="652"/>
        <end position="674"/>
    </location>
</feature>
<gene>
    <name evidence="9" type="ORF">NEZAVI_LOCUS5523</name>
</gene>
<dbReference type="SMART" id="SM00382">
    <property type="entry name" value="AAA"/>
    <property type="match status" value="1"/>
</dbReference>
<evidence type="ECO:0000259" key="8">
    <source>
        <dbReference type="PROSITE" id="PS50893"/>
    </source>
</evidence>
<dbReference type="PANTHER" id="PTHR43038:SF3">
    <property type="entry name" value="ABC TRANSPORTER G FAMILY MEMBER 20 ISOFORM X1"/>
    <property type="match status" value="1"/>
</dbReference>
<dbReference type="EMBL" id="OV725079">
    <property type="protein sequence ID" value="CAH1395211.1"/>
    <property type="molecule type" value="Genomic_DNA"/>
</dbReference>
<evidence type="ECO:0000256" key="4">
    <source>
        <dbReference type="ARBA" id="ARBA00022840"/>
    </source>
</evidence>
<keyword evidence="10" id="KW-1185">Reference proteome</keyword>
<feature type="transmembrane region" description="Helical" evidence="7">
    <location>
        <begin position="595"/>
        <end position="614"/>
    </location>
</feature>
<dbReference type="InterPro" id="IPR003593">
    <property type="entry name" value="AAA+_ATPase"/>
</dbReference>